<dbReference type="Proteomes" id="UP001220324">
    <property type="component" value="Unassembled WGS sequence"/>
</dbReference>
<evidence type="ECO:0000256" key="1">
    <source>
        <dbReference type="SAM" id="MobiDB-lite"/>
    </source>
</evidence>
<feature type="compositionally biased region" description="Basic and acidic residues" evidence="1">
    <location>
        <begin position="523"/>
        <end position="548"/>
    </location>
</feature>
<reference evidence="2 3" key="1">
    <citation type="journal article" date="2023" name="IMA Fungus">
        <title>Comparative genomic study of the Penicillium genus elucidates a diverse pangenome and 15 lateral gene transfer events.</title>
        <authorList>
            <person name="Petersen C."/>
            <person name="Sorensen T."/>
            <person name="Nielsen M.R."/>
            <person name="Sondergaard T.E."/>
            <person name="Sorensen J.L."/>
            <person name="Fitzpatrick D.A."/>
            <person name="Frisvad J.C."/>
            <person name="Nielsen K.L."/>
        </authorList>
    </citation>
    <scope>NUCLEOTIDE SEQUENCE [LARGE SCALE GENOMIC DNA]</scope>
    <source>
        <strain evidence="2 3">IBT 35679</strain>
    </source>
</reference>
<feature type="compositionally biased region" description="Basic and acidic residues" evidence="1">
    <location>
        <begin position="236"/>
        <end position="252"/>
    </location>
</feature>
<feature type="region of interest" description="Disordered" evidence="1">
    <location>
        <begin position="433"/>
        <end position="600"/>
    </location>
</feature>
<feature type="compositionally biased region" description="Polar residues" evidence="1">
    <location>
        <begin position="702"/>
        <end position="713"/>
    </location>
</feature>
<feature type="compositionally biased region" description="Basic and acidic residues" evidence="1">
    <location>
        <begin position="489"/>
        <end position="504"/>
    </location>
</feature>
<feature type="compositionally biased region" description="Acidic residues" evidence="1">
    <location>
        <begin position="650"/>
        <end position="669"/>
    </location>
</feature>
<sequence length="803" mass="88330">MTTTSSLLPSGMEVPAGEDLEMASPYQGQADDFDIDIDLMEDHVSNMDSDMMGADDFPNTSQPSLFQNDATDDADMVDEPSEGSMVDADNLADEDHDIEVQYDDDTYEADMLEGDDVETTDVAVPAINIEGTPNIATPAIENNEPIQVGPEAATDSQEAQPQPPVAIPVDSEPQEQEPTIEVQEIVQETIPAENIEHEQAQPLESAEPVADNDNNNNNKLGEQTNETAESMIPAAQEHHTPDHSVENSEDPKASSPKAEPATVEQAETYVSTELEHENTHDEESLHTVKVIYQDNEISLFPPLEGDSAETFFLHDEDVAYDNVGRLFSSLREVLLDNIAEHETLVIDIDSLGIQITEDSSYTSRITLHQILDIYLRLCHNDGIHEPDALYLSLSSKAAIHHELANLDFAAKEGKGLSQIHLWADYDQEDPVVEEAAGSHQESGDELPRESQDDQSSARDGIAASHDAGLTGNEATDELDGPSGVENIADEAHQESGRSDADVKTNPEPNPTVAQDEQETYQGGEDHHNKPDGDENHTEEHDHAEDPKTESTGTVALEDASVEATHDDWDNHKTLEHHDTNKDDQAPDNGEFDDDEFSGADDLEVADLAVPIQKVEADDHHEDGAEGVVSASQHGEEPTNDIEATKQLDHDYEDAVEDNADPNAYEESESTLENLPQETSFSEQTPEPEDYLLGIDEDVMQTPAKNNENEQLNNADDADEEYFEDDLTAPSFEDGGDGQQNYENDYNYEAELDAPEEPELGEIDPSSTDSHAPDNLSVKRSRDEDDEWDITEATTPDLKRRRPS</sequence>
<comment type="caution">
    <text evidence="2">The sequence shown here is derived from an EMBL/GenBank/DDBJ whole genome shotgun (WGS) entry which is preliminary data.</text>
</comment>
<feature type="compositionally biased region" description="Acidic residues" evidence="1">
    <location>
        <begin position="715"/>
        <end position="726"/>
    </location>
</feature>
<protein>
    <submittedName>
        <fullName evidence="2">Uncharacterized protein</fullName>
    </submittedName>
</protein>
<dbReference type="AlphaFoldDB" id="A0AAD6G9X5"/>
<feature type="region of interest" description="Disordered" evidence="1">
    <location>
        <begin position="612"/>
        <end position="803"/>
    </location>
</feature>
<feature type="compositionally biased region" description="Acidic residues" evidence="1">
    <location>
        <begin position="589"/>
        <end position="600"/>
    </location>
</feature>
<feature type="compositionally biased region" description="Basic and acidic residues" evidence="1">
    <location>
        <begin position="614"/>
        <end position="623"/>
    </location>
</feature>
<organism evidence="2 3">
    <name type="scientific">Penicillium frequentans</name>
    <dbReference type="NCBI Taxonomy" id="3151616"/>
    <lineage>
        <taxon>Eukaryota</taxon>
        <taxon>Fungi</taxon>
        <taxon>Dikarya</taxon>
        <taxon>Ascomycota</taxon>
        <taxon>Pezizomycotina</taxon>
        <taxon>Eurotiomycetes</taxon>
        <taxon>Eurotiomycetidae</taxon>
        <taxon>Eurotiales</taxon>
        <taxon>Aspergillaceae</taxon>
        <taxon>Penicillium</taxon>
    </lineage>
</organism>
<name>A0AAD6G9X5_9EURO</name>
<dbReference type="InterPro" id="IPR018822">
    <property type="entry name" value="UPF0646"/>
</dbReference>
<gene>
    <name evidence="2" type="ORF">N7494_010575</name>
</gene>
<dbReference type="EMBL" id="JAQIZZ010000008">
    <property type="protein sequence ID" value="KAJ5523925.1"/>
    <property type="molecule type" value="Genomic_DNA"/>
</dbReference>
<feature type="compositionally biased region" description="Acidic residues" evidence="1">
    <location>
        <begin position="685"/>
        <end position="698"/>
    </location>
</feature>
<feature type="region of interest" description="Disordered" evidence="1">
    <location>
        <begin position="150"/>
        <end position="179"/>
    </location>
</feature>
<feature type="compositionally biased region" description="Basic and acidic residues" evidence="1">
    <location>
        <begin position="441"/>
        <end position="451"/>
    </location>
</feature>
<feature type="compositionally biased region" description="Acidic residues" evidence="1">
    <location>
        <begin position="745"/>
        <end position="761"/>
    </location>
</feature>
<evidence type="ECO:0000313" key="3">
    <source>
        <dbReference type="Proteomes" id="UP001220324"/>
    </source>
</evidence>
<accession>A0AAD6G9X5</accession>
<feature type="compositionally biased region" description="Polar residues" evidence="1">
    <location>
        <begin position="670"/>
        <end position="684"/>
    </location>
</feature>
<feature type="region of interest" description="Disordered" evidence="1">
    <location>
        <begin position="235"/>
        <end position="266"/>
    </location>
</feature>
<dbReference type="Pfam" id="PF10336">
    <property type="entry name" value="DUF2420"/>
    <property type="match status" value="1"/>
</dbReference>
<proteinExistence type="predicted"/>
<feature type="compositionally biased region" description="Basic and acidic residues" evidence="1">
    <location>
        <begin position="563"/>
        <end position="584"/>
    </location>
</feature>
<evidence type="ECO:0000313" key="2">
    <source>
        <dbReference type="EMBL" id="KAJ5523925.1"/>
    </source>
</evidence>
<keyword evidence="3" id="KW-1185">Reference proteome</keyword>